<dbReference type="GO" id="GO:0003677">
    <property type="term" value="F:DNA binding"/>
    <property type="evidence" value="ECO:0007669"/>
    <property type="project" value="InterPro"/>
</dbReference>
<evidence type="ECO:0000259" key="3">
    <source>
        <dbReference type="PROSITE" id="PS50930"/>
    </source>
</evidence>
<evidence type="ECO:0000256" key="1">
    <source>
        <dbReference type="PROSITE-ProRule" id="PRU00169"/>
    </source>
</evidence>
<dbReference type="Pfam" id="PF00072">
    <property type="entry name" value="Response_reg"/>
    <property type="match status" value="1"/>
</dbReference>
<feature type="modified residue" description="4-aspartylphosphate" evidence="1">
    <location>
        <position position="56"/>
    </location>
</feature>
<dbReference type="PROSITE" id="PS50930">
    <property type="entry name" value="HTH_LYTTR"/>
    <property type="match status" value="1"/>
</dbReference>
<dbReference type="SUPFAM" id="SSF52172">
    <property type="entry name" value="CheY-like"/>
    <property type="match status" value="1"/>
</dbReference>
<feature type="domain" description="Response regulatory" evidence="2">
    <location>
        <begin position="4"/>
        <end position="117"/>
    </location>
</feature>
<dbReference type="PANTHER" id="PTHR37299:SF1">
    <property type="entry name" value="STAGE 0 SPORULATION PROTEIN A HOMOLOG"/>
    <property type="match status" value="1"/>
</dbReference>
<protein>
    <recommendedName>
        <fullName evidence="5">Two-component transcriptional response regulator, LuxR family</fullName>
    </recommendedName>
</protein>
<proteinExistence type="predicted"/>
<dbReference type="InterPro" id="IPR011006">
    <property type="entry name" value="CheY-like_superfamily"/>
</dbReference>
<dbReference type="InterPro" id="IPR046947">
    <property type="entry name" value="LytR-like"/>
</dbReference>
<reference evidence="4" key="1">
    <citation type="submission" date="2020-02" db="EMBL/GenBank/DDBJ databases">
        <authorList>
            <person name="Meier V. D."/>
        </authorList>
    </citation>
    <scope>NUCLEOTIDE SEQUENCE</scope>
    <source>
        <strain evidence="4">AVDCRST_MAG56</strain>
    </source>
</reference>
<dbReference type="InterPro" id="IPR007492">
    <property type="entry name" value="LytTR_DNA-bd_dom"/>
</dbReference>
<evidence type="ECO:0008006" key="5">
    <source>
        <dbReference type="Google" id="ProtNLM"/>
    </source>
</evidence>
<organism evidence="4">
    <name type="scientific">uncultured Cytophagales bacterium</name>
    <dbReference type="NCBI Taxonomy" id="158755"/>
    <lineage>
        <taxon>Bacteria</taxon>
        <taxon>Pseudomonadati</taxon>
        <taxon>Bacteroidota</taxon>
        <taxon>Sphingobacteriia</taxon>
        <taxon>Sphingobacteriales</taxon>
        <taxon>environmental samples</taxon>
    </lineage>
</organism>
<evidence type="ECO:0000313" key="4">
    <source>
        <dbReference type="EMBL" id="CAA9269510.1"/>
    </source>
</evidence>
<dbReference type="EMBL" id="CADCTQ010000254">
    <property type="protein sequence ID" value="CAA9269510.1"/>
    <property type="molecule type" value="Genomic_DNA"/>
</dbReference>
<dbReference type="InterPro" id="IPR001789">
    <property type="entry name" value="Sig_transdc_resp-reg_receiver"/>
</dbReference>
<dbReference type="PROSITE" id="PS50110">
    <property type="entry name" value="RESPONSE_REGULATORY"/>
    <property type="match status" value="1"/>
</dbReference>
<dbReference type="AlphaFoldDB" id="A0A6J4J6T2"/>
<feature type="domain" description="HTH LytTR-type" evidence="3">
    <location>
        <begin position="143"/>
        <end position="245"/>
    </location>
</feature>
<accession>A0A6J4J6T2</accession>
<keyword evidence="1" id="KW-0597">Phosphoprotein</keyword>
<dbReference type="Gene3D" id="3.40.50.2300">
    <property type="match status" value="1"/>
</dbReference>
<dbReference type="Gene3D" id="2.40.50.1020">
    <property type="entry name" value="LytTr DNA-binding domain"/>
    <property type="match status" value="1"/>
</dbReference>
<evidence type="ECO:0000259" key="2">
    <source>
        <dbReference type="PROSITE" id="PS50110"/>
    </source>
</evidence>
<dbReference type="Pfam" id="PF04397">
    <property type="entry name" value="LytTR"/>
    <property type="match status" value="1"/>
</dbReference>
<gene>
    <name evidence="4" type="ORF">AVDCRST_MAG56-2970</name>
</gene>
<sequence length="246" mass="27809">MKTRTVIIDDEAGARDTLSRMVGRFLPSVDIVAEASDVRSGIHVLTETRPDVVLLDIKMADGTGFDLLQQLPNLRCKVIFVTAYSQYAVQAFKCSAVDYLLKPVDPDDLIAAFSKAEEALAQENLRTKIDVLLHNMTQGSRRIVLTTAESMHVVNVEEVIRCEASDNYTLFFLTGNRKILVSKTLKEYESLLLPHNFFRLHHSHLINLHHLERYDKRDGGIVMRDGSILPVSSRKKDQLMQALKTM</sequence>
<name>A0A6J4J6T2_9SPHI</name>
<dbReference type="PANTHER" id="PTHR37299">
    <property type="entry name" value="TRANSCRIPTIONAL REGULATOR-RELATED"/>
    <property type="match status" value="1"/>
</dbReference>
<dbReference type="GO" id="GO:0000156">
    <property type="term" value="F:phosphorelay response regulator activity"/>
    <property type="evidence" value="ECO:0007669"/>
    <property type="project" value="InterPro"/>
</dbReference>
<dbReference type="SMART" id="SM00850">
    <property type="entry name" value="LytTR"/>
    <property type="match status" value="1"/>
</dbReference>
<dbReference type="SMART" id="SM00448">
    <property type="entry name" value="REC"/>
    <property type="match status" value="1"/>
</dbReference>